<evidence type="ECO:0000259" key="1">
    <source>
        <dbReference type="Pfam" id="PF14338"/>
    </source>
</evidence>
<dbReference type="Proteomes" id="UP000835792">
    <property type="component" value="Unassembled WGS sequence"/>
</dbReference>
<keyword evidence="3" id="KW-1185">Reference proteome</keyword>
<dbReference type="RefSeq" id="WP_227818486.1">
    <property type="nucleotide sequence ID" value="NZ_CAHPRB010000006.1"/>
</dbReference>
<name>A0ABN7GKX1_9ENTR</name>
<dbReference type="InterPro" id="IPR025745">
    <property type="entry name" value="Mrr-like_N_dom"/>
</dbReference>
<protein>
    <submittedName>
        <fullName evidence="2">EcoKMrr</fullName>
    </submittedName>
</protein>
<dbReference type="EMBL" id="CAHPRB010000006">
    <property type="protein sequence ID" value="CAB5562396.1"/>
    <property type="molecule type" value="Genomic_DNA"/>
</dbReference>
<reference evidence="2" key="1">
    <citation type="submission" date="2020-05" db="EMBL/GenBank/DDBJ databases">
        <authorList>
            <person name="Delgado-Blas J."/>
        </authorList>
    </citation>
    <scope>NUCLEOTIDE SEQUENCE</scope>
    <source>
        <strain evidence="2">BB1468</strain>
    </source>
</reference>
<accession>A0ABN7GKX1</accession>
<dbReference type="Pfam" id="PF14338">
    <property type="entry name" value="Mrr_N"/>
    <property type="match status" value="1"/>
</dbReference>
<proteinExistence type="predicted"/>
<sequence length="77" mass="8434">MPIPTYDNFIEPVLQVLQQSPTGVAAKEVYEGAANLLNLDDSQRNELIPSGQPVYKNRAGWAHDQLKRTGLSQVNGA</sequence>
<evidence type="ECO:0000313" key="2">
    <source>
        <dbReference type="EMBL" id="CAB5562396.1"/>
    </source>
</evidence>
<evidence type="ECO:0000313" key="3">
    <source>
        <dbReference type="Proteomes" id="UP000835792"/>
    </source>
</evidence>
<comment type="caution">
    <text evidence="2">The sequence shown here is derived from an EMBL/GenBank/DDBJ whole genome shotgun (WGS) entry which is preliminary data.</text>
</comment>
<feature type="domain" description="Restriction system protein Mrr-like N-terminal" evidence="1">
    <location>
        <begin position="6"/>
        <end position="73"/>
    </location>
</feature>
<organism evidence="2 3">
    <name type="scientific">Citrobacter youngae</name>
    <dbReference type="NCBI Taxonomy" id="133448"/>
    <lineage>
        <taxon>Bacteria</taxon>
        <taxon>Pseudomonadati</taxon>
        <taxon>Pseudomonadota</taxon>
        <taxon>Gammaproteobacteria</taxon>
        <taxon>Enterobacterales</taxon>
        <taxon>Enterobacteriaceae</taxon>
        <taxon>Citrobacter</taxon>
        <taxon>Citrobacter freundii complex</taxon>
    </lineage>
</organism>
<gene>
    <name evidence="2" type="primary">mrr</name>
    <name evidence="2" type="ORF">GHA_02047</name>
</gene>